<reference evidence="1" key="1">
    <citation type="journal article" date="2014" name="Genome Biol. Evol.">
        <title>Pangenome evidence for extensive interdomain horizontal transfer affecting lineage core and shell genes in uncultured planktonic thaumarchaeota and euryarchaeota.</title>
        <authorList>
            <person name="Deschamps P."/>
            <person name="Zivanovic Y."/>
            <person name="Moreira D."/>
            <person name="Rodriguez-Valera F."/>
            <person name="Lopez-Garcia P."/>
        </authorList>
    </citation>
    <scope>NUCLEOTIDE SEQUENCE</scope>
</reference>
<evidence type="ECO:0000313" key="1">
    <source>
        <dbReference type="EMBL" id="AIF14485.1"/>
    </source>
</evidence>
<protein>
    <submittedName>
        <fullName evidence="1">Uncharacterized protein</fullName>
    </submittedName>
</protein>
<organism evidence="1">
    <name type="scientific">uncultured marine group II/III euryarchaeote KM3_67_D09</name>
    <dbReference type="NCBI Taxonomy" id="1456483"/>
    <lineage>
        <taxon>Archaea</taxon>
        <taxon>Methanobacteriati</taxon>
        <taxon>Methanobacteriota</taxon>
        <taxon>environmental samples</taxon>
    </lineage>
</organism>
<accession>A0A075HH64</accession>
<name>A0A075HH64_9EURY</name>
<proteinExistence type="predicted"/>
<dbReference type="AlphaFoldDB" id="A0A075HH64"/>
<sequence>MSACNEAPIHSNGMLSWKSFFHTQIVVVLTIHHGCMDDSSTVTCRDEVGAYDGPGCRMLGAIDGAGEKRIVRATDEVRAREFIDHFDMMAKNFSHQILGEN</sequence>
<dbReference type="EMBL" id="KF901002">
    <property type="protein sequence ID" value="AIF14485.1"/>
    <property type="molecule type" value="Genomic_DNA"/>
</dbReference>